<sequence length="163" mass="17705">MSTKRLTTLLLALCVTALFIFSGCSQVARKPGPTQPVPNQNQTDNNTERANKEARTEARNIAREADLVDGVKSSTVVVAGNTAYIGLDIKSDIEREQTRSVEEAVIKRVRGAEADIDTVFVSSDPDTVTRLKNIDKGIAEGMPVSSFANELGEIARRLSPRTM</sequence>
<dbReference type="KEGG" id="dgi:Desgi_0908"/>
<keyword evidence="4" id="KW-1185">Reference proteome</keyword>
<reference evidence="3 4" key="1">
    <citation type="submission" date="2012-01" db="EMBL/GenBank/DDBJ databases">
        <title>Complete sequence of Desulfotomaculum gibsoniae DSM 7213.</title>
        <authorList>
            <consortium name="US DOE Joint Genome Institute"/>
            <person name="Lucas S."/>
            <person name="Han J."/>
            <person name="Lapidus A."/>
            <person name="Cheng J.-F."/>
            <person name="Goodwin L."/>
            <person name="Pitluck S."/>
            <person name="Peters L."/>
            <person name="Ovchinnikova G."/>
            <person name="Teshima H."/>
            <person name="Detter J.C."/>
            <person name="Han C."/>
            <person name="Tapia R."/>
            <person name="Land M."/>
            <person name="Hauser L."/>
            <person name="Kyrpides N."/>
            <person name="Ivanova N."/>
            <person name="Pagani I."/>
            <person name="Parshina S."/>
            <person name="Plugge C."/>
            <person name="Muyzer G."/>
            <person name="Kuever J."/>
            <person name="Ivanova A."/>
            <person name="Nazina T."/>
            <person name="Klenk H.-P."/>
            <person name="Brambilla E."/>
            <person name="Spring S."/>
            <person name="Stams A.F."/>
            <person name="Woyke T."/>
        </authorList>
    </citation>
    <scope>NUCLEOTIDE SEQUENCE [LARGE SCALE GENOMIC DNA]</scope>
    <source>
        <strain evidence="3 4">DSM 7213</strain>
    </source>
</reference>
<evidence type="ECO:0000313" key="3">
    <source>
        <dbReference type="EMBL" id="AGL00456.1"/>
    </source>
</evidence>
<feature type="chain" id="PRO_5004367821" evidence="2">
    <location>
        <begin position="28"/>
        <end position="163"/>
    </location>
</feature>
<dbReference type="Proteomes" id="UP000013520">
    <property type="component" value="Chromosome"/>
</dbReference>
<name>R4KLE0_9FIRM</name>
<dbReference type="STRING" id="767817.Desgi_0908"/>
<dbReference type="InterPro" id="IPR014247">
    <property type="entry name" value="Spore_lipoprot_YhcN/YlaJ"/>
</dbReference>
<keyword evidence="2" id="KW-0732">Signal</keyword>
<dbReference type="PROSITE" id="PS51257">
    <property type="entry name" value="PROKAR_LIPOPROTEIN"/>
    <property type="match status" value="1"/>
</dbReference>
<evidence type="ECO:0000256" key="1">
    <source>
        <dbReference type="SAM" id="MobiDB-lite"/>
    </source>
</evidence>
<dbReference type="InterPro" id="IPR019076">
    <property type="entry name" value="Spore_lipoprot_YhcN/YlaJ-like"/>
</dbReference>
<accession>R4KLE0</accession>
<proteinExistence type="predicted"/>
<feature type="signal peptide" evidence="2">
    <location>
        <begin position="1"/>
        <end position="27"/>
    </location>
</feature>
<dbReference type="AlphaFoldDB" id="R4KLE0"/>
<evidence type="ECO:0000256" key="2">
    <source>
        <dbReference type="SAM" id="SignalP"/>
    </source>
</evidence>
<feature type="region of interest" description="Disordered" evidence="1">
    <location>
        <begin position="29"/>
        <end position="54"/>
    </location>
</feature>
<dbReference type="RefSeq" id="WP_006521110.1">
    <property type="nucleotide sequence ID" value="NC_021184.1"/>
</dbReference>
<dbReference type="OrthoDB" id="1707228at2"/>
<dbReference type="EMBL" id="CP003273">
    <property type="protein sequence ID" value="AGL00456.1"/>
    <property type="molecule type" value="Genomic_DNA"/>
</dbReference>
<dbReference type="NCBIfam" id="TIGR02898">
    <property type="entry name" value="spore_YhcN_YlaJ"/>
    <property type="match status" value="1"/>
</dbReference>
<evidence type="ECO:0000313" key="4">
    <source>
        <dbReference type="Proteomes" id="UP000013520"/>
    </source>
</evidence>
<protein>
    <submittedName>
        <fullName evidence="3">Sporulation lipoprotein, YhcN/YlaJ family</fullName>
    </submittedName>
</protein>
<dbReference type="GO" id="GO:0030435">
    <property type="term" value="P:sporulation resulting in formation of a cellular spore"/>
    <property type="evidence" value="ECO:0007669"/>
    <property type="project" value="InterPro"/>
</dbReference>
<dbReference type="Pfam" id="PF09580">
    <property type="entry name" value="Spore_YhcN_YlaJ"/>
    <property type="match status" value="1"/>
</dbReference>
<organism evidence="3 4">
    <name type="scientific">Desulfoscipio gibsoniae DSM 7213</name>
    <dbReference type="NCBI Taxonomy" id="767817"/>
    <lineage>
        <taxon>Bacteria</taxon>
        <taxon>Bacillati</taxon>
        <taxon>Bacillota</taxon>
        <taxon>Clostridia</taxon>
        <taxon>Eubacteriales</taxon>
        <taxon>Desulfallaceae</taxon>
        <taxon>Desulfoscipio</taxon>
    </lineage>
</organism>
<gene>
    <name evidence="3" type="ORF">Desgi_0908</name>
</gene>
<dbReference type="HOGENOM" id="CLU_077663_2_1_9"/>
<keyword evidence="3" id="KW-0449">Lipoprotein</keyword>